<reference evidence="3 4" key="1">
    <citation type="journal article" date="2020" name="Microorganisms">
        <title>Osmotic Adaptation and Compatible Solute Biosynthesis of Phototrophic Bacteria as Revealed from Genome Analyses.</title>
        <authorList>
            <person name="Imhoff J.F."/>
            <person name="Rahn T."/>
            <person name="Kunzel S."/>
            <person name="Keller A."/>
            <person name="Neulinger S.C."/>
        </authorList>
    </citation>
    <scope>NUCLEOTIDE SEQUENCE [LARGE SCALE GENOMIC DNA]</scope>
    <source>
        <strain evidence="3 4">DSM 9895</strain>
    </source>
</reference>
<dbReference type="PANTHER" id="PTHR35562:SF2">
    <property type="entry name" value="DNA ENDONUCLEASE SMRA-RELATED"/>
    <property type="match status" value="1"/>
</dbReference>
<dbReference type="InterPro" id="IPR036063">
    <property type="entry name" value="Smr_dom_sf"/>
</dbReference>
<feature type="region of interest" description="Disordered" evidence="1">
    <location>
        <begin position="1"/>
        <end position="110"/>
    </location>
</feature>
<dbReference type="PANTHER" id="PTHR35562">
    <property type="entry name" value="DNA ENDONUCLEASE SMRA-RELATED"/>
    <property type="match status" value="1"/>
</dbReference>
<name>A0ABS1DCU8_9PROT</name>
<evidence type="ECO:0000313" key="3">
    <source>
        <dbReference type="EMBL" id="MBK1667413.1"/>
    </source>
</evidence>
<evidence type="ECO:0000313" key="4">
    <source>
        <dbReference type="Proteomes" id="UP001296873"/>
    </source>
</evidence>
<dbReference type="RefSeq" id="WP_200339500.1">
    <property type="nucleotide sequence ID" value="NZ_NRRL01000007.1"/>
</dbReference>
<dbReference type="PROSITE" id="PS50828">
    <property type="entry name" value="SMR"/>
    <property type="match status" value="1"/>
</dbReference>
<dbReference type="SMART" id="SM00463">
    <property type="entry name" value="SMR"/>
    <property type="match status" value="1"/>
</dbReference>
<dbReference type="Proteomes" id="UP001296873">
    <property type="component" value="Unassembled WGS sequence"/>
</dbReference>
<feature type="compositionally biased region" description="Basic and acidic residues" evidence="1">
    <location>
        <begin position="17"/>
        <end position="36"/>
    </location>
</feature>
<comment type="caution">
    <text evidence="3">The sequence shown here is derived from an EMBL/GenBank/DDBJ whole genome shotgun (WGS) entry which is preliminary data.</text>
</comment>
<keyword evidence="4" id="KW-1185">Reference proteome</keyword>
<evidence type="ECO:0000256" key="1">
    <source>
        <dbReference type="SAM" id="MobiDB-lite"/>
    </source>
</evidence>
<dbReference type="SUPFAM" id="SSF160443">
    <property type="entry name" value="SMR domain-like"/>
    <property type="match status" value="1"/>
</dbReference>
<dbReference type="EMBL" id="NRRL01000007">
    <property type="protein sequence ID" value="MBK1667413.1"/>
    <property type="molecule type" value="Genomic_DNA"/>
</dbReference>
<accession>A0ABS1DCU8</accession>
<sequence length="211" mass="22794">MSADDTPGGRARRRRERVASRAERDLWQEVMRDATPMRHSKRAPVDVPDASPDARPTKPATGSDASAKSADGKPAKAPPRPQPTPPIQPRKAPDPGVTPGRLHNLDRRTADRLKRGRLEIEGRIDLHGMTRAAAQDALTGFIVAAADRGQRCVLVITGKGTFSGGPGVLKQEVPKWLNMSPLRERIVAVNAAQPRHGGGGALYVLLKRKRG</sequence>
<dbReference type="Gene3D" id="3.30.1370.110">
    <property type="match status" value="1"/>
</dbReference>
<feature type="compositionally biased region" description="Pro residues" evidence="1">
    <location>
        <begin position="76"/>
        <end position="88"/>
    </location>
</feature>
<organism evidence="3 4">
    <name type="scientific">Rhodovibrio sodomensis</name>
    <dbReference type="NCBI Taxonomy" id="1088"/>
    <lineage>
        <taxon>Bacteria</taxon>
        <taxon>Pseudomonadati</taxon>
        <taxon>Pseudomonadota</taxon>
        <taxon>Alphaproteobacteria</taxon>
        <taxon>Rhodospirillales</taxon>
        <taxon>Rhodovibrionaceae</taxon>
        <taxon>Rhodovibrio</taxon>
    </lineage>
</organism>
<dbReference type="Pfam" id="PF01713">
    <property type="entry name" value="Smr"/>
    <property type="match status" value="1"/>
</dbReference>
<evidence type="ECO:0000259" key="2">
    <source>
        <dbReference type="PROSITE" id="PS50828"/>
    </source>
</evidence>
<feature type="domain" description="Smr" evidence="2">
    <location>
        <begin position="124"/>
        <end position="207"/>
    </location>
</feature>
<protein>
    <recommendedName>
        <fullName evidence="2">Smr domain-containing protein</fullName>
    </recommendedName>
</protein>
<dbReference type="InterPro" id="IPR002625">
    <property type="entry name" value="Smr_dom"/>
</dbReference>
<proteinExistence type="predicted"/>
<gene>
    <name evidence="3" type="ORF">CKO28_05135</name>
</gene>